<organism evidence="1">
    <name type="scientific">Dulem virus 40</name>
    <dbReference type="NCBI Taxonomy" id="3145758"/>
    <lineage>
        <taxon>Viruses</taxon>
        <taxon>Duplodnaviria</taxon>
        <taxon>Heunggongvirae</taxon>
        <taxon>Uroviricota</taxon>
        <taxon>Caudoviricetes</taxon>
    </lineage>
</organism>
<reference evidence="1" key="1">
    <citation type="submission" date="2024-03" db="EMBL/GenBank/DDBJ databases">
        <title>Diverse circular DNA viruses in blood, oral, and fecal samples of captive lemurs.</title>
        <authorList>
            <person name="Paietta E.N."/>
            <person name="Kraberger S."/>
            <person name="Lund M.C."/>
            <person name="Custer J.M."/>
            <person name="Vargas K.M."/>
            <person name="Ehmke E.E."/>
            <person name="Yoder A.D."/>
            <person name="Varsani A."/>
        </authorList>
    </citation>
    <scope>NUCLEOTIDE SEQUENCE</scope>
    <source>
        <strain evidence="1">Duke_21_1</strain>
    </source>
</reference>
<evidence type="ECO:0000313" key="1">
    <source>
        <dbReference type="EMBL" id="XCD03607.1"/>
    </source>
</evidence>
<name>A0AAU8AVK6_9CAUD</name>
<proteinExistence type="predicted"/>
<protein>
    <submittedName>
        <fullName evidence="1">Uncharacterized protein</fullName>
    </submittedName>
</protein>
<accession>A0AAU8AVK6</accession>
<sequence length="38" mass="4579">MPIQRSHTKWRTPNLCTARITSWRCLSATVSPRPRKRW</sequence>
<dbReference type="EMBL" id="PP511379">
    <property type="protein sequence ID" value="XCD03607.1"/>
    <property type="molecule type" value="Genomic_DNA"/>
</dbReference>